<accession>A0AA37SJH7</accession>
<dbReference type="PROSITE" id="PS51766">
    <property type="entry name" value="DOCKERIN"/>
    <property type="match status" value="1"/>
</dbReference>
<dbReference type="PANTHER" id="PTHR24273:SF32">
    <property type="entry name" value="HYALIN"/>
    <property type="match status" value="1"/>
</dbReference>
<proteinExistence type="predicted"/>
<keyword evidence="1" id="KW-0677">Repeat</keyword>
<name>A0AA37SJH7_9BACT</name>
<dbReference type="Gene3D" id="2.60.40.10">
    <property type="entry name" value="Immunoglobulins"/>
    <property type="match status" value="1"/>
</dbReference>
<dbReference type="Proteomes" id="UP001156666">
    <property type="component" value="Unassembled WGS sequence"/>
</dbReference>
<dbReference type="PANTHER" id="PTHR24273">
    <property type="entry name" value="FI04643P-RELATED"/>
    <property type="match status" value="1"/>
</dbReference>
<feature type="domain" description="Dockerin" evidence="4">
    <location>
        <begin position="1197"/>
        <end position="1267"/>
    </location>
</feature>
<evidence type="ECO:0000313" key="5">
    <source>
        <dbReference type="EMBL" id="GLR15736.1"/>
    </source>
</evidence>
<gene>
    <name evidence="5" type="ORF">GCM10007940_03510</name>
</gene>
<keyword evidence="2" id="KW-0732">Signal</keyword>
<dbReference type="Pfam" id="PF02494">
    <property type="entry name" value="HYR"/>
    <property type="match status" value="1"/>
</dbReference>
<dbReference type="InterPro" id="IPR026444">
    <property type="entry name" value="Secre_tail"/>
</dbReference>
<evidence type="ECO:0000313" key="6">
    <source>
        <dbReference type="Proteomes" id="UP001156666"/>
    </source>
</evidence>
<keyword evidence="6" id="KW-1185">Reference proteome</keyword>
<dbReference type="Gene3D" id="1.10.1330.10">
    <property type="entry name" value="Dockerin domain"/>
    <property type="match status" value="1"/>
</dbReference>
<dbReference type="PROSITE" id="PS50825">
    <property type="entry name" value="HYR"/>
    <property type="match status" value="1"/>
</dbReference>
<evidence type="ECO:0000256" key="2">
    <source>
        <dbReference type="SAM" id="SignalP"/>
    </source>
</evidence>
<sequence>MKALCLQISIAMLAVFCTVDVTAQLSITCPDAEPQALSCFGDLPIQAGDSLGFLTYEGASIDGVTGALSITYTEVVLPGTGCLGDPIEVTRTFEFSDESTSNSISCTVTYEIEAPEDGDQFTCEDVVVVLDEFGEAILDPLDVAFSFTGTCNDDITISGADITEFFCNNTIDSPIPNLLFAENSCGQSITCDFEVSVVDVDRPLIDCGENITIELDPCVCEAVVEFSEPLVSEVCAGEGNLEVIRTDTFNLISGDVFPEGLTVLSFEVEDFSGNKNSCNLQIRLNSSDPGSLACKGDQNISLNQNCAAKVTPLMLVNDPLCDIDSYQVTLFDEQGYELPSDTITAEYLGQILTARATYECYDNYCQARFTVEDKMPPMISCSDMTISCSDFIEFPLPTISDNCSVFTPVLLNQVLADVACESPNIDKVITRTYGVKDESGEIIQECEQVLSIEKFDIEEVEGPELIVSVDCGSGYAVDAYGNPDPSVTGAPSLNGIDLYPQADLFCNVSLTYEDMVFPGTTCGRTLLRTWTVVNWYCADDGMKTFKQSIAVIDTTPPAIVASEDVTISSAMTSCETEYTIPAPQISDNCQSDLQIDIIYPGGIEFDTTSATVELDLGENIITYRVTDRCGNLAIASYTVTVEDNVEPVAICQSGLSFSLDGQGMAVLTALTFDNGSIDGCTDALLEIARMTDNCGIEGNTEFGSQVILCCEDIGTELMIALRVTDDAGNSNQCMTSIQVIDKTRPSFVSTLPDITVSNDFPYDTSNLDVFGFVEQNVAFPEDINIDADYVEFSGPSVNALVMDNCSVNTITEYKVFDINMCQTGSITRTFVVSDESGVADTITQTITITAQSEFTLDEITFPNDTIIENQCPVDLAALALESHPIYDDSFSSMVSYTNEDDTVAYTSDGCMLIERTWFVSDWCNKPDGLTFATFTDVQRIEVLDNISPEILSACLDSTICSYVSQCGPHPVNLTAIGSDNCTTEDSLKWTFTVNYADETPDSLGVGNQFSGGLPVGVNTITWTLSDGCGNVDDCTSTITIESCLNPQPICLLGQEFFINPIDTSGDEIADLDGVRLTADMINGGSSHPCGKEVFVSFSEDITDTVRVFECSDLGDQPLMLYATDDEGRFDFCNVFVNIQDTSSVMLCGMGKVGGIIFGNDVDFVSQVNVELKGSNLVTETDENGFFAFPEMQSGGAYDLVPSKIDQPRNGVSSADLVLIQRHILGMSLFESPYKRIAADVNLSGHISAADLISVRKVLLGLQEDFSHDKTWTFIPSTHVFLDPKDPWASPIPETAEIYQLAGDLSVDFIGVKLGDVNESVEMNGLISQVRSPKAVNYQIKNDRLEIFAAEEMDFASILATIDLNSPDVQLSEIGNHMDDMVINHHLNEAGILRVILMSPSNEHVEKGDLLFSVKLDAQDAEKAFFSSKLDGVASEIAYENGMSESIEFRYVSDQEQMVLGQNIPNPWVDFTTFEIYMPKAETGVLRILDVSGKEILKRNVNLEKGKTQVMIKDQELPQAGGMYFYEVNTSYGVASKKMMYLKH</sequence>
<evidence type="ECO:0000259" key="3">
    <source>
        <dbReference type="PROSITE" id="PS50825"/>
    </source>
</evidence>
<reference evidence="5" key="2">
    <citation type="submission" date="2023-01" db="EMBL/GenBank/DDBJ databases">
        <title>Draft genome sequence of Portibacter lacus strain NBRC 108769.</title>
        <authorList>
            <person name="Sun Q."/>
            <person name="Mori K."/>
        </authorList>
    </citation>
    <scope>NUCLEOTIDE SEQUENCE</scope>
    <source>
        <strain evidence="5">NBRC 108769</strain>
    </source>
</reference>
<evidence type="ECO:0008006" key="7">
    <source>
        <dbReference type="Google" id="ProtNLM"/>
    </source>
</evidence>
<dbReference type="SUPFAM" id="SSF63446">
    <property type="entry name" value="Type I dockerin domain"/>
    <property type="match status" value="1"/>
</dbReference>
<dbReference type="EMBL" id="BSOH01000001">
    <property type="protein sequence ID" value="GLR15736.1"/>
    <property type="molecule type" value="Genomic_DNA"/>
</dbReference>
<comment type="caution">
    <text evidence="5">The sequence shown here is derived from an EMBL/GenBank/DDBJ whole genome shotgun (WGS) entry which is preliminary data.</text>
</comment>
<dbReference type="InterPro" id="IPR013783">
    <property type="entry name" value="Ig-like_fold"/>
</dbReference>
<dbReference type="NCBIfam" id="TIGR04183">
    <property type="entry name" value="Por_Secre_tail"/>
    <property type="match status" value="1"/>
</dbReference>
<reference evidence="5" key="1">
    <citation type="journal article" date="2014" name="Int. J. Syst. Evol. Microbiol.">
        <title>Complete genome sequence of Corynebacterium casei LMG S-19264T (=DSM 44701T), isolated from a smear-ripened cheese.</title>
        <authorList>
            <consortium name="US DOE Joint Genome Institute (JGI-PGF)"/>
            <person name="Walter F."/>
            <person name="Albersmeier A."/>
            <person name="Kalinowski J."/>
            <person name="Ruckert C."/>
        </authorList>
    </citation>
    <scope>NUCLEOTIDE SEQUENCE</scope>
    <source>
        <strain evidence="5">NBRC 108769</strain>
    </source>
</reference>
<protein>
    <recommendedName>
        <fullName evidence="7">HYR domain-containing protein</fullName>
    </recommendedName>
</protein>
<evidence type="ECO:0000259" key="4">
    <source>
        <dbReference type="PROSITE" id="PS51766"/>
    </source>
</evidence>
<feature type="signal peptide" evidence="2">
    <location>
        <begin position="1"/>
        <end position="23"/>
    </location>
</feature>
<dbReference type="GO" id="GO:0000272">
    <property type="term" value="P:polysaccharide catabolic process"/>
    <property type="evidence" value="ECO:0007669"/>
    <property type="project" value="InterPro"/>
</dbReference>
<dbReference type="CDD" id="cd14252">
    <property type="entry name" value="Dockerin_like"/>
    <property type="match status" value="1"/>
</dbReference>
<dbReference type="InterPro" id="IPR036439">
    <property type="entry name" value="Dockerin_dom_sf"/>
</dbReference>
<feature type="chain" id="PRO_5041406018" description="HYR domain-containing protein" evidence="2">
    <location>
        <begin position="24"/>
        <end position="1543"/>
    </location>
</feature>
<feature type="domain" description="HYR" evidence="3">
    <location>
        <begin position="198"/>
        <end position="286"/>
    </location>
</feature>
<organism evidence="5 6">
    <name type="scientific">Portibacter lacus</name>
    <dbReference type="NCBI Taxonomy" id="1099794"/>
    <lineage>
        <taxon>Bacteria</taxon>
        <taxon>Pseudomonadati</taxon>
        <taxon>Bacteroidota</taxon>
        <taxon>Saprospiria</taxon>
        <taxon>Saprospirales</taxon>
        <taxon>Haliscomenobacteraceae</taxon>
        <taxon>Portibacter</taxon>
    </lineage>
</organism>
<dbReference type="InterPro" id="IPR003410">
    <property type="entry name" value="HYR_dom"/>
</dbReference>
<dbReference type="InterPro" id="IPR016134">
    <property type="entry name" value="Dockerin_dom"/>
</dbReference>
<evidence type="ECO:0000256" key="1">
    <source>
        <dbReference type="ARBA" id="ARBA00022737"/>
    </source>
</evidence>
<dbReference type="RefSeq" id="WP_235292633.1">
    <property type="nucleotide sequence ID" value="NZ_BSOH01000001.1"/>
</dbReference>